<gene>
    <name evidence="2" type="ORF">D1953_03945</name>
</gene>
<dbReference type="Pfam" id="PF11457">
    <property type="entry name" value="DUF3021"/>
    <property type="match status" value="1"/>
</dbReference>
<feature type="transmembrane region" description="Helical" evidence="1">
    <location>
        <begin position="9"/>
        <end position="29"/>
    </location>
</feature>
<evidence type="ECO:0000313" key="2">
    <source>
        <dbReference type="EMBL" id="RID88526.1"/>
    </source>
</evidence>
<dbReference type="EMBL" id="QWVS01000005">
    <property type="protein sequence ID" value="RID88526.1"/>
    <property type="molecule type" value="Genomic_DNA"/>
</dbReference>
<keyword evidence="1" id="KW-1133">Transmembrane helix</keyword>
<keyword evidence="1" id="KW-0472">Membrane</keyword>
<organism evidence="2 3">
    <name type="scientific">Peribacillus asahii</name>
    <dbReference type="NCBI Taxonomy" id="228899"/>
    <lineage>
        <taxon>Bacteria</taxon>
        <taxon>Bacillati</taxon>
        <taxon>Bacillota</taxon>
        <taxon>Bacilli</taxon>
        <taxon>Bacillales</taxon>
        <taxon>Bacillaceae</taxon>
        <taxon>Peribacillus</taxon>
    </lineage>
</organism>
<accession>A0A398BMA6</accession>
<keyword evidence="3" id="KW-1185">Reference proteome</keyword>
<reference evidence="2 3" key="1">
    <citation type="submission" date="2018-08" db="EMBL/GenBank/DDBJ databases">
        <title>Bacillus jemisoniae sp. nov., Bacillus chryseoplanitiae sp. nov., Bacillus resnikiae sp. nov., and Bacillus frankliniae sp. nov., isolated from Viking spacecraft and associated surfaces.</title>
        <authorList>
            <person name="Seuylemezian A."/>
            <person name="Vaishampayan P."/>
        </authorList>
    </citation>
    <scope>NUCLEOTIDE SEQUENCE [LARGE SCALE GENOMIC DNA]</scope>
    <source>
        <strain evidence="2 3">MA001</strain>
    </source>
</reference>
<name>A0A398BMA6_9BACI</name>
<dbReference type="AlphaFoldDB" id="A0A398BMA6"/>
<evidence type="ECO:0000256" key="1">
    <source>
        <dbReference type="SAM" id="Phobius"/>
    </source>
</evidence>
<feature type="transmembrane region" description="Helical" evidence="1">
    <location>
        <begin position="100"/>
        <end position="122"/>
    </location>
</feature>
<dbReference type="InterPro" id="IPR021560">
    <property type="entry name" value="DUF3021"/>
</dbReference>
<proteinExistence type="predicted"/>
<dbReference type="RefSeq" id="WP_119115867.1">
    <property type="nucleotide sequence ID" value="NZ_QWVS01000005.1"/>
</dbReference>
<evidence type="ECO:0000313" key="3">
    <source>
        <dbReference type="Proteomes" id="UP000266016"/>
    </source>
</evidence>
<keyword evidence="1" id="KW-0812">Transmembrane</keyword>
<dbReference type="Proteomes" id="UP000266016">
    <property type="component" value="Unassembled WGS sequence"/>
</dbReference>
<feature type="transmembrane region" description="Helical" evidence="1">
    <location>
        <begin position="73"/>
        <end position="94"/>
    </location>
</feature>
<feature type="transmembrane region" description="Helical" evidence="1">
    <location>
        <begin position="41"/>
        <end position="61"/>
    </location>
</feature>
<sequence length="136" mass="15924">MKTFIIRSFIGIFFGGFIAVLVTNLNILFDGFEMIDGPLFLKNSVGFVLCGWFFTVSPLYFENRNLKLSQQTILHFLTVTILYLILALMIEWIPFNIMNILLTLLISIVTYTIFWVAFYLYFKNQARKLNDDLKKL</sequence>
<protein>
    <submittedName>
        <fullName evidence="2">DUF3021 domain-containing protein</fullName>
    </submittedName>
</protein>
<comment type="caution">
    <text evidence="2">The sequence shown here is derived from an EMBL/GenBank/DDBJ whole genome shotgun (WGS) entry which is preliminary data.</text>
</comment>